<comment type="caution">
    <text evidence="2">The sequence shown here is derived from an EMBL/GenBank/DDBJ whole genome shotgun (WGS) entry which is preliminary data.</text>
</comment>
<keyword evidence="3" id="KW-1185">Reference proteome</keyword>
<feature type="transmembrane region" description="Helical" evidence="1">
    <location>
        <begin position="71"/>
        <end position="91"/>
    </location>
</feature>
<protein>
    <recommendedName>
        <fullName evidence="4">DUF1634 domain-containing protein</fullName>
    </recommendedName>
</protein>
<keyword evidence="1" id="KW-0472">Membrane</keyword>
<proteinExistence type="predicted"/>
<dbReference type="RefSeq" id="WP_378291550.1">
    <property type="nucleotide sequence ID" value="NZ_JBHULE010000019.1"/>
</dbReference>
<evidence type="ECO:0000313" key="3">
    <source>
        <dbReference type="Proteomes" id="UP001597319"/>
    </source>
</evidence>
<keyword evidence="1" id="KW-0812">Transmembrane</keyword>
<dbReference type="EMBL" id="JBHULE010000019">
    <property type="protein sequence ID" value="MFD2562716.1"/>
    <property type="molecule type" value="Genomic_DNA"/>
</dbReference>
<evidence type="ECO:0008006" key="4">
    <source>
        <dbReference type="Google" id="ProtNLM"/>
    </source>
</evidence>
<feature type="transmembrane region" description="Helical" evidence="1">
    <location>
        <begin position="40"/>
        <end position="59"/>
    </location>
</feature>
<organism evidence="2 3">
    <name type="scientific">Aquimarina rubra</name>
    <dbReference type="NCBI Taxonomy" id="1920033"/>
    <lineage>
        <taxon>Bacteria</taxon>
        <taxon>Pseudomonadati</taxon>
        <taxon>Bacteroidota</taxon>
        <taxon>Flavobacteriia</taxon>
        <taxon>Flavobacteriales</taxon>
        <taxon>Flavobacteriaceae</taxon>
        <taxon>Aquimarina</taxon>
    </lineage>
</organism>
<evidence type="ECO:0000256" key="1">
    <source>
        <dbReference type="SAM" id="Phobius"/>
    </source>
</evidence>
<dbReference type="Proteomes" id="UP001597319">
    <property type="component" value="Unassembled WGS sequence"/>
</dbReference>
<feature type="transmembrane region" description="Helical" evidence="1">
    <location>
        <begin position="12"/>
        <end position="34"/>
    </location>
</feature>
<accession>A0ABW5LFY6</accession>
<reference evidence="3" key="1">
    <citation type="journal article" date="2019" name="Int. J. Syst. Evol. Microbiol.">
        <title>The Global Catalogue of Microorganisms (GCM) 10K type strain sequencing project: providing services to taxonomists for standard genome sequencing and annotation.</title>
        <authorList>
            <consortium name="The Broad Institute Genomics Platform"/>
            <consortium name="The Broad Institute Genome Sequencing Center for Infectious Disease"/>
            <person name="Wu L."/>
            <person name="Ma J."/>
        </authorList>
    </citation>
    <scope>NUCLEOTIDE SEQUENCE [LARGE SCALE GENOMIC DNA]</scope>
    <source>
        <strain evidence="3">KCTC 52274</strain>
    </source>
</reference>
<keyword evidence="1" id="KW-1133">Transmembrane helix</keyword>
<gene>
    <name evidence="2" type="ORF">ACFSR1_08530</name>
</gene>
<evidence type="ECO:0000313" key="2">
    <source>
        <dbReference type="EMBL" id="MFD2562716.1"/>
    </source>
</evidence>
<name>A0ABW5LFY6_9FLAO</name>
<sequence length="95" mass="10566">MQRLKQYLKSTLTLFLILGVLSFVFGIPSGIYGLTLNGGASLGGVLILSGVVIFVPFFLLDRILVQHIKPLKLSMFELIFSLIILLCYSIQQSYL</sequence>